<feature type="domain" description="Phthiocerol/phthiodiolone dimycocerosyl transferase C-terminal" evidence="14">
    <location>
        <begin position="219"/>
        <end position="420"/>
    </location>
</feature>
<sequence>MESDHQLDARRPLSRSELGWAALRYYFSGVLSGEGALDEEIMRQALAALTAKYPFLGAQVVLGDQGFEFVLPAGNAEPVFTFEKGDVDAPISPEQGSLPDGKVAGVRVISDGDRFKIVFIGHHAGADARLVMQYGFELFAYYTGLSLGSGFEGGSFHGLPSSPELVLEEYGVPALDPSEYFRRSYGEQVAEQILSNPAEPKQPPAPAVEDSNAEDSGSPRLVSSSLHLSEEQTRAVKDAAKRAGVTVHAVVCAAAVLAEFLLDESSARRFVVLRTAVDARGRTVPPIGNPASVTNFAGASIALFAARRDDDPTVWAEHVLKQVNSDTEHGMVPVSVRLLPELLGTLQRMRLEDGSELCRISISNVGVMPTLPAPEGLRLTTLDAHMEADPIPGLIPRSGRTSGSERNYGVMTYAGRLRMRLFLLDRPQSEVDQVIEALGRAFAIVSGAVER</sequence>
<evidence type="ECO:0000256" key="8">
    <source>
        <dbReference type="ARBA" id="ARBA00022679"/>
    </source>
</evidence>
<reference evidence="15 16" key="1">
    <citation type="journal article" date="2011" name="Stand. Genomic Sci.">
        <title>High quality draft genome sequence of Segniliparus rugosus CDC 945(T)= (ATCC BAA-974(T)).</title>
        <authorList>
            <person name="Earl A.M."/>
            <person name="Desjardins C.A."/>
            <person name="Fitzgerald M.G."/>
            <person name="Arachchi H.M."/>
            <person name="Zeng Q."/>
            <person name="Mehta T."/>
            <person name="Griggs A."/>
            <person name="Birren B.W."/>
            <person name="Toney N.C."/>
            <person name="Carr J."/>
            <person name="Posey J."/>
            <person name="Butler W.R."/>
        </authorList>
    </citation>
    <scope>NUCLEOTIDE SEQUENCE [LARGE SCALE GENOMIC DNA]</scope>
    <source>
        <strain evidence="16">ATCC BAA-974 / DSM 45345 / CCUG 50838 / CIP 108380 / JCM 13579 / CDC 945</strain>
    </source>
</reference>
<dbReference type="SUPFAM" id="SSF52777">
    <property type="entry name" value="CoA-dependent acyltransferases"/>
    <property type="match status" value="2"/>
</dbReference>
<evidence type="ECO:0000256" key="7">
    <source>
        <dbReference type="ARBA" id="ARBA00022516"/>
    </source>
</evidence>
<dbReference type="InterPro" id="IPR031641">
    <property type="entry name" value="PapA_C"/>
</dbReference>
<comment type="catalytic activity">
    <reaction evidence="1">
        <text>2 a mycocerosyl-[mycocerosic acid synthase] + a phthiocerol = a dimycocerosyl phthiocerol + 2 holo-[mycocerosic acid synthase].</text>
        <dbReference type="EC" id="2.3.1.282"/>
    </reaction>
</comment>
<comment type="catalytic activity">
    <reaction evidence="3">
        <text>2 a mycocerosyl-[mycocerosic acid synthase] + a phthiodiolone = a dimycocerosyl phthiodiolone + 2 holo-[mycocerosic acid synthase].</text>
        <dbReference type="EC" id="2.3.1.282"/>
    </reaction>
</comment>
<evidence type="ECO:0000256" key="10">
    <source>
        <dbReference type="ARBA" id="ARBA00030465"/>
    </source>
</evidence>
<dbReference type="PANTHER" id="PTHR28037">
    <property type="entry name" value="ALCOHOL O-ACETYLTRANSFERASE 1-RELATED"/>
    <property type="match status" value="1"/>
</dbReference>
<dbReference type="PANTHER" id="PTHR28037:SF1">
    <property type="entry name" value="ALCOHOL O-ACETYLTRANSFERASE 1-RELATED"/>
    <property type="match status" value="1"/>
</dbReference>
<protein>
    <recommendedName>
        <fullName evidence="6">Phthiocerol/phthiodiolone dimycocerosyl transferase</fullName>
        <ecNumber evidence="5">2.3.1.282</ecNumber>
    </recommendedName>
    <alternativeName>
        <fullName evidence="12">Acyltransferase PapA5</fullName>
    </alternativeName>
    <alternativeName>
        <fullName evidence="10">Phthiocerol/phthiodiolone O-acyltransferase</fullName>
    </alternativeName>
    <alternativeName>
        <fullName evidence="11">Polyketide synthase-associated protein A5</fullName>
    </alternativeName>
</protein>
<keyword evidence="16" id="KW-1185">Reference proteome</keyword>
<dbReference type="GO" id="GO:0016746">
    <property type="term" value="F:acyltransferase activity"/>
    <property type="evidence" value="ECO:0007669"/>
    <property type="project" value="UniProtKB-KW"/>
</dbReference>
<evidence type="ECO:0000256" key="2">
    <source>
        <dbReference type="ARBA" id="ARBA00000625"/>
    </source>
</evidence>
<evidence type="ECO:0000256" key="13">
    <source>
        <dbReference type="SAM" id="MobiDB-lite"/>
    </source>
</evidence>
<evidence type="ECO:0000256" key="9">
    <source>
        <dbReference type="ARBA" id="ARBA00023315"/>
    </source>
</evidence>
<comment type="similarity">
    <text evidence="4">Belongs to the acyltransferase PapA5 family.</text>
</comment>
<dbReference type="Gene3D" id="3.30.559.30">
    <property type="entry name" value="Nonribosomal peptide synthetase, condensation domain"/>
    <property type="match status" value="1"/>
</dbReference>
<evidence type="ECO:0000256" key="5">
    <source>
        <dbReference type="ARBA" id="ARBA00012866"/>
    </source>
</evidence>
<proteinExistence type="inferred from homology"/>
<dbReference type="InterPro" id="IPR023213">
    <property type="entry name" value="CAT-like_dom_sf"/>
</dbReference>
<dbReference type="AlphaFoldDB" id="E5XKJ0"/>
<gene>
    <name evidence="15" type="ORF">HMPREF9336_00009</name>
</gene>
<name>E5XKJ0_SEGRC</name>
<dbReference type="EC" id="2.3.1.282" evidence="5"/>
<evidence type="ECO:0000256" key="11">
    <source>
        <dbReference type="ARBA" id="ARBA00032317"/>
    </source>
</evidence>
<keyword evidence="7" id="KW-0443">Lipid metabolism</keyword>
<keyword evidence="9" id="KW-0012">Acyltransferase</keyword>
<evidence type="ECO:0000313" key="15">
    <source>
        <dbReference type="EMBL" id="EFV15102.2"/>
    </source>
</evidence>
<evidence type="ECO:0000256" key="1">
    <source>
        <dbReference type="ARBA" id="ARBA00000026"/>
    </source>
</evidence>
<evidence type="ECO:0000256" key="12">
    <source>
        <dbReference type="ARBA" id="ARBA00033407"/>
    </source>
</evidence>
<comment type="catalytic activity">
    <reaction evidence="2">
        <text>2 a mycocerosyl-[mycocerosic acid synthase] + a phenolphthiocerol = a dimycocerosyl phenolphthiocerol + 2 holo-[mycocerosic acid synthase].</text>
        <dbReference type="EC" id="2.3.1.282"/>
    </reaction>
</comment>
<evidence type="ECO:0000259" key="14">
    <source>
        <dbReference type="Pfam" id="PF16911"/>
    </source>
</evidence>
<dbReference type="eggNOG" id="COG1020">
    <property type="taxonomic scope" value="Bacteria"/>
</dbReference>
<dbReference type="Proteomes" id="UP000004816">
    <property type="component" value="Unassembled WGS sequence"/>
</dbReference>
<dbReference type="Pfam" id="PF16911">
    <property type="entry name" value="PapA_C"/>
    <property type="match status" value="1"/>
</dbReference>
<keyword evidence="7" id="KW-0444">Lipid biosynthesis</keyword>
<dbReference type="HOGENOM" id="CLU_050374_0_0_11"/>
<organism evidence="15 16">
    <name type="scientific">Segniliparus rugosus (strain ATCC BAA-974 / DSM 45345 / CCUG 50838 / CIP 108380 / JCM 13579 / CDC 945)</name>
    <dbReference type="NCBI Taxonomy" id="679197"/>
    <lineage>
        <taxon>Bacteria</taxon>
        <taxon>Bacillati</taxon>
        <taxon>Actinomycetota</taxon>
        <taxon>Actinomycetes</taxon>
        <taxon>Mycobacteriales</taxon>
        <taxon>Segniliparaceae</taxon>
        <taxon>Segniliparus</taxon>
    </lineage>
</organism>
<accession>E5XKJ0</accession>
<keyword evidence="8" id="KW-0808">Transferase</keyword>
<dbReference type="Gene3D" id="3.30.559.10">
    <property type="entry name" value="Chloramphenicol acetyltransferase-like domain"/>
    <property type="match status" value="1"/>
</dbReference>
<evidence type="ECO:0000256" key="4">
    <source>
        <dbReference type="ARBA" id="ARBA00006558"/>
    </source>
</evidence>
<feature type="region of interest" description="Disordered" evidence="13">
    <location>
        <begin position="197"/>
        <end position="227"/>
    </location>
</feature>
<dbReference type="STRING" id="679197.HMPREF9336_00009"/>
<comment type="caution">
    <text evidence="15">The sequence shown here is derived from an EMBL/GenBank/DDBJ whole genome shotgun (WGS) entry which is preliminary data.</text>
</comment>
<evidence type="ECO:0000256" key="3">
    <source>
        <dbReference type="ARBA" id="ARBA00001907"/>
    </source>
</evidence>
<dbReference type="EMBL" id="ACZI02000003">
    <property type="protein sequence ID" value="EFV15102.2"/>
    <property type="molecule type" value="Genomic_DNA"/>
</dbReference>
<evidence type="ECO:0000313" key="16">
    <source>
        <dbReference type="Proteomes" id="UP000004816"/>
    </source>
</evidence>
<dbReference type="InterPro" id="IPR052058">
    <property type="entry name" value="Alcohol_O-acetyltransferase"/>
</dbReference>
<evidence type="ECO:0000256" key="6">
    <source>
        <dbReference type="ARBA" id="ARBA00013449"/>
    </source>
</evidence>
<dbReference type="RefSeq" id="WP_021030456.1">
    <property type="nucleotide sequence ID" value="NZ_KI391954.1"/>
</dbReference>
<dbReference type="OrthoDB" id="3318646at2"/>